<organism evidence="2 3">
    <name type="scientific">Nannocystis exedens</name>
    <dbReference type="NCBI Taxonomy" id="54"/>
    <lineage>
        <taxon>Bacteria</taxon>
        <taxon>Pseudomonadati</taxon>
        <taxon>Myxococcota</taxon>
        <taxon>Polyangia</taxon>
        <taxon>Nannocystales</taxon>
        <taxon>Nannocystaceae</taxon>
        <taxon>Nannocystis</taxon>
    </lineage>
</organism>
<dbReference type="Proteomes" id="UP000199400">
    <property type="component" value="Unassembled WGS sequence"/>
</dbReference>
<reference evidence="3" key="1">
    <citation type="submission" date="2016-10" db="EMBL/GenBank/DDBJ databases">
        <authorList>
            <person name="Varghese N."/>
            <person name="Submissions S."/>
        </authorList>
    </citation>
    <scope>NUCLEOTIDE SEQUENCE [LARGE SCALE GENOMIC DNA]</scope>
    <source>
        <strain evidence="3">ATCC 25963</strain>
    </source>
</reference>
<evidence type="ECO:0000256" key="1">
    <source>
        <dbReference type="SAM" id="MobiDB-lite"/>
    </source>
</evidence>
<evidence type="ECO:0000313" key="3">
    <source>
        <dbReference type="Proteomes" id="UP000199400"/>
    </source>
</evidence>
<sequence>MPRHACHQGQVRSVSSGPRLGPRNWTGAARAPLPGPPLVRLVQKLSARSGRGVGHQLGEHPRRTRASRDAVAHAQTGGIATSCPRGQVGGARADFARRRGGAGHRGAVLEPRRLLAGTTAPGPALAFSAVRASGLGLGGGLAAAGEVLGDGDRAMALAEGRCVPLPGEITHPGSTGGRSGSERVARASDRAERLRGPRSVAQNLGGAAAASRSHRLFHGAASMVTPRSIPRAAVRPDYMHTGSLSVLGKRRAPPTPPRPTAGPGDGPVLRGTSIPSDAR</sequence>
<name>A0A1I2FM10_9BACT</name>
<proteinExistence type="predicted"/>
<keyword evidence="3" id="KW-1185">Reference proteome</keyword>
<protein>
    <submittedName>
        <fullName evidence="2">Uncharacterized protein</fullName>
    </submittedName>
</protein>
<dbReference type="AlphaFoldDB" id="A0A1I2FM10"/>
<gene>
    <name evidence="2" type="ORF">SAMN02745121_06694</name>
</gene>
<feature type="region of interest" description="Disordered" evidence="1">
    <location>
        <begin position="1"/>
        <end position="36"/>
    </location>
</feature>
<dbReference type="EMBL" id="FOMX01000027">
    <property type="protein sequence ID" value="SFF05777.1"/>
    <property type="molecule type" value="Genomic_DNA"/>
</dbReference>
<feature type="region of interest" description="Disordered" evidence="1">
    <location>
        <begin position="234"/>
        <end position="279"/>
    </location>
</feature>
<evidence type="ECO:0000313" key="2">
    <source>
        <dbReference type="EMBL" id="SFF05777.1"/>
    </source>
</evidence>
<feature type="region of interest" description="Disordered" evidence="1">
    <location>
        <begin position="166"/>
        <end position="212"/>
    </location>
</feature>
<accession>A0A1I2FM10</accession>
<feature type="compositionally biased region" description="Low complexity" evidence="1">
    <location>
        <begin position="27"/>
        <end position="36"/>
    </location>
</feature>
<feature type="compositionally biased region" description="Basic and acidic residues" evidence="1">
    <location>
        <begin position="180"/>
        <end position="195"/>
    </location>
</feature>